<dbReference type="Gene3D" id="3.30.890.10">
    <property type="entry name" value="Methyl-cpg-binding Protein 2, Chain A"/>
    <property type="match status" value="1"/>
</dbReference>
<evidence type="ECO:0000256" key="4">
    <source>
        <dbReference type="ARBA" id="ARBA00022833"/>
    </source>
</evidence>
<feature type="domain" description="MBD" evidence="10">
    <location>
        <begin position="155"/>
        <end position="229"/>
    </location>
</feature>
<gene>
    <name evidence="13" type="primary">LOC110783959</name>
</gene>
<dbReference type="SMART" id="SM00391">
    <property type="entry name" value="MBD"/>
    <property type="match status" value="1"/>
</dbReference>
<reference evidence="13" key="2">
    <citation type="submission" date="2025-08" db="UniProtKB">
        <authorList>
            <consortium name="RefSeq"/>
        </authorList>
    </citation>
    <scope>IDENTIFICATION</scope>
    <source>
        <tissue evidence="13">Leaf</tissue>
    </source>
</reference>
<dbReference type="PROSITE" id="PS51050">
    <property type="entry name" value="ZF_CW"/>
    <property type="match status" value="1"/>
</dbReference>
<evidence type="ECO:0000313" key="13">
    <source>
        <dbReference type="RefSeq" id="XP_021844056.1"/>
    </source>
</evidence>
<protein>
    <submittedName>
        <fullName evidence="13">Methyl-CpG-binding domain-containing protein 2</fullName>
    </submittedName>
</protein>
<dbReference type="Pfam" id="PF07496">
    <property type="entry name" value="zf-CW"/>
    <property type="match status" value="1"/>
</dbReference>
<keyword evidence="7" id="KW-0804">Transcription</keyword>
<reference evidence="12" key="1">
    <citation type="journal article" date="2021" name="Nat. Commun.">
        <title>Genomic analyses provide insights into spinach domestication and the genetic basis of agronomic traits.</title>
        <authorList>
            <person name="Cai X."/>
            <person name="Sun X."/>
            <person name="Xu C."/>
            <person name="Sun H."/>
            <person name="Wang X."/>
            <person name="Ge C."/>
            <person name="Zhang Z."/>
            <person name="Wang Q."/>
            <person name="Fei Z."/>
            <person name="Jiao C."/>
            <person name="Wang Q."/>
        </authorList>
    </citation>
    <scope>NUCLEOTIDE SEQUENCE [LARGE SCALE GENOMIC DNA]</scope>
    <source>
        <strain evidence="12">cv. Varoflay</strain>
    </source>
</reference>
<keyword evidence="4" id="KW-0862">Zinc</keyword>
<dbReference type="FunFam" id="3.30.890.10:FF:000012">
    <property type="entry name" value="Methyl-CpG-binding domain-containing protein 1"/>
    <property type="match status" value="1"/>
</dbReference>
<dbReference type="InterPro" id="IPR001739">
    <property type="entry name" value="Methyl_CpG_DNA-bd"/>
</dbReference>
<accession>A0A9R0I7E4</accession>
<dbReference type="AlphaFoldDB" id="A0A9R0I7E4"/>
<dbReference type="Pfam" id="PF01429">
    <property type="entry name" value="MBD"/>
    <property type="match status" value="1"/>
</dbReference>
<organism evidence="12 13">
    <name type="scientific">Spinacia oleracea</name>
    <name type="common">Spinach</name>
    <dbReference type="NCBI Taxonomy" id="3562"/>
    <lineage>
        <taxon>Eukaryota</taxon>
        <taxon>Viridiplantae</taxon>
        <taxon>Streptophyta</taxon>
        <taxon>Embryophyta</taxon>
        <taxon>Tracheophyta</taxon>
        <taxon>Spermatophyta</taxon>
        <taxon>Magnoliopsida</taxon>
        <taxon>eudicotyledons</taxon>
        <taxon>Gunneridae</taxon>
        <taxon>Pentapetalae</taxon>
        <taxon>Caryophyllales</taxon>
        <taxon>Chenopodiaceae</taxon>
        <taxon>Chenopodioideae</taxon>
        <taxon>Anserineae</taxon>
        <taxon>Spinacia</taxon>
    </lineage>
</organism>
<evidence type="ECO:0000259" key="11">
    <source>
        <dbReference type="PROSITE" id="PS51050"/>
    </source>
</evidence>
<proteinExistence type="predicted"/>
<evidence type="ECO:0000256" key="5">
    <source>
        <dbReference type="ARBA" id="ARBA00023015"/>
    </source>
</evidence>
<keyword evidence="6" id="KW-0238">DNA-binding</keyword>
<keyword evidence="3" id="KW-0863">Zinc-finger</keyword>
<evidence type="ECO:0000256" key="1">
    <source>
        <dbReference type="ARBA" id="ARBA00004123"/>
    </source>
</evidence>
<dbReference type="GO" id="GO:0008270">
    <property type="term" value="F:zinc ion binding"/>
    <property type="evidence" value="ECO:0007669"/>
    <property type="project" value="UniProtKB-KW"/>
</dbReference>
<dbReference type="SUPFAM" id="SSF54171">
    <property type="entry name" value="DNA-binding domain"/>
    <property type="match status" value="1"/>
</dbReference>
<evidence type="ECO:0000256" key="2">
    <source>
        <dbReference type="ARBA" id="ARBA00022723"/>
    </source>
</evidence>
<dbReference type="InterPro" id="IPR011124">
    <property type="entry name" value="Znf_CW"/>
</dbReference>
<name>A0A9R0I7E4_SPIOL</name>
<dbReference type="PANTHER" id="PTHR12396:SF0">
    <property type="entry name" value="METHYL-CPG BINDING DOMAIN PROTEIN-LIKE, ISOFORM C"/>
    <property type="match status" value="1"/>
</dbReference>
<feature type="region of interest" description="Disordered" evidence="9">
    <location>
        <begin position="1"/>
        <end position="27"/>
    </location>
</feature>
<evidence type="ECO:0000313" key="12">
    <source>
        <dbReference type="Proteomes" id="UP000813463"/>
    </source>
</evidence>
<feature type="domain" description="CW-type" evidence="11">
    <location>
        <begin position="90"/>
        <end position="149"/>
    </location>
</feature>
<dbReference type="Gene3D" id="3.30.40.100">
    <property type="match status" value="1"/>
</dbReference>
<dbReference type="Proteomes" id="UP000813463">
    <property type="component" value="Chromosome 1"/>
</dbReference>
<dbReference type="GeneID" id="110783959"/>
<feature type="compositionally biased region" description="Polar residues" evidence="9">
    <location>
        <begin position="1"/>
        <end position="12"/>
    </location>
</feature>
<feature type="region of interest" description="Disordered" evidence="9">
    <location>
        <begin position="278"/>
        <end position="330"/>
    </location>
</feature>
<keyword evidence="5" id="KW-0805">Transcription regulation</keyword>
<dbReference type="KEGG" id="soe:110783959"/>
<dbReference type="InterPro" id="IPR016177">
    <property type="entry name" value="DNA-bd_dom_sf"/>
</dbReference>
<dbReference type="RefSeq" id="XP_021844056.1">
    <property type="nucleotide sequence ID" value="XM_021988364.2"/>
</dbReference>
<dbReference type="GO" id="GO:0003677">
    <property type="term" value="F:DNA binding"/>
    <property type="evidence" value="ECO:0007669"/>
    <property type="project" value="UniProtKB-KW"/>
</dbReference>
<evidence type="ECO:0000256" key="8">
    <source>
        <dbReference type="ARBA" id="ARBA00023242"/>
    </source>
</evidence>
<dbReference type="PANTHER" id="PTHR12396">
    <property type="entry name" value="METHYL-CPG BINDING PROTEIN, MBD"/>
    <property type="match status" value="1"/>
</dbReference>
<keyword evidence="12" id="KW-1185">Reference proteome</keyword>
<evidence type="ECO:0000256" key="7">
    <source>
        <dbReference type="ARBA" id="ARBA00023163"/>
    </source>
</evidence>
<comment type="subcellular location">
    <subcellularLocation>
        <location evidence="1">Nucleus</location>
    </subcellularLocation>
</comment>
<dbReference type="PROSITE" id="PS50982">
    <property type="entry name" value="MBD"/>
    <property type="match status" value="1"/>
</dbReference>
<evidence type="ECO:0000256" key="3">
    <source>
        <dbReference type="ARBA" id="ARBA00022771"/>
    </source>
</evidence>
<evidence type="ECO:0000256" key="9">
    <source>
        <dbReference type="SAM" id="MobiDB-lite"/>
    </source>
</evidence>
<sequence length="330" mass="37137">MQQEEPSSNPVVLSSDDEDEQPTHNDYQIVLYDPTANGNDPNANGNELAITVAEPAHEPKHEAGPIHWKPPLFSNLGGGGPQANLTQRVLPAVGSFTVQCAVCFKWRLIPSKEKYEEIREHILQQPFTCDLAKEWRGEITCDTPTDLEQDNSRLWAIDKPNISQPPPGWERELRIRGEGSSKFADVYYIAPSGKRLRSMVEIQRYLMEHPEFIMEGVTMSQFSFQIPKPLQEDYVRKRPARLPMPDGSNFGMSRPDQTIAASPLSWAAPDKSRALQLCQPEPPSYSANLLPPPAKKKSRLSTHSSIPLQHSPHKFKIKGPRLPPNGYYDL</sequence>
<evidence type="ECO:0000259" key="10">
    <source>
        <dbReference type="PROSITE" id="PS50982"/>
    </source>
</evidence>
<keyword evidence="8" id="KW-0539">Nucleus</keyword>
<keyword evidence="2" id="KW-0479">Metal-binding</keyword>
<dbReference type="GO" id="GO:0000118">
    <property type="term" value="C:histone deacetylase complex"/>
    <property type="evidence" value="ECO:0007669"/>
    <property type="project" value="UniProtKB-ARBA"/>
</dbReference>
<evidence type="ECO:0000256" key="6">
    <source>
        <dbReference type="ARBA" id="ARBA00023125"/>
    </source>
</evidence>
<dbReference type="CDD" id="cd01396">
    <property type="entry name" value="MeCP2_MBD"/>
    <property type="match status" value="1"/>
</dbReference>
<dbReference type="OrthoDB" id="10072024at2759"/>